<feature type="compositionally biased region" description="Basic and acidic residues" evidence="1">
    <location>
        <begin position="243"/>
        <end position="257"/>
    </location>
</feature>
<evidence type="ECO:0000313" key="3">
    <source>
        <dbReference type="Proteomes" id="UP001148018"/>
    </source>
</evidence>
<name>A0A9Q0EKH9_9TELE</name>
<protein>
    <recommendedName>
        <fullName evidence="4">Rapunzel 2</fullName>
    </recommendedName>
</protein>
<dbReference type="EMBL" id="JANIIK010000039">
    <property type="protein sequence ID" value="KAJ3609090.1"/>
    <property type="molecule type" value="Genomic_DNA"/>
</dbReference>
<dbReference type="InterPro" id="IPR039051">
    <property type="entry name" value="SE-CTX-like"/>
</dbReference>
<organism evidence="2 3">
    <name type="scientific">Muraenolepis orangiensis</name>
    <name type="common">Patagonian moray cod</name>
    <dbReference type="NCBI Taxonomy" id="630683"/>
    <lineage>
        <taxon>Eukaryota</taxon>
        <taxon>Metazoa</taxon>
        <taxon>Chordata</taxon>
        <taxon>Craniata</taxon>
        <taxon>Vertebrata</taxon>
        <taxon>Euteleostomi</taxon>
        <taxon>Actinopterygii</taxon>
        <taxon>Neopterygii</taxon>
        <taxon>Teleostei</taxon>
        <taxon>Neoteleostei</taxon>
        <taxon>Acanthomorphata</taxon>
        <taxon>Zeiogadaria</taxon>
        <taxon>Gadariae</taxon>
        <taxon>Gadiformes</taxon>
        <taxon>Muraenolepidoidei</taxon>
        <taxon>Muraenolepididae</taxon>
        <taxon>Muraenolepis</taxon>
    </lineage>
</organism>
<reference evidence="2" key="1">
    <citation type="submission" date="2022-07" db="EMBL/GenBank/DDBJ databases">
        <title>Chromosome-level genome of Muraenolepis orangiensis.</title>
        <authorList>
            <person name="Kim J."/>
        </authorList>
    </citation>
    <scope>NUCLEOTIDE SEQUENCE</scope>
    <source>
        <strain evidence="2">KU_S4_2022</strain>
        <tissue evidence="2">Muscle</tissue>
    </source>
</reference>
<evidence type="ECO:0000256" key="1">
    <source>
        <dbReference type="SAM" id="MobiDB-lite"/>
    </source>
</evidence>
<dbReference type="PANTHER" id="PTHR40472">
    <property type="entry name" value="RICIN B-TYPE LECTIN DOMAIN-CONTAINING PROTEIN"/>
    <property type="match status" value="1"/>
</dbReference>
<gene>
    <name evidence="2" type="ORF">NHX12_023617</name>
</gene>
<feature type="compositionally biased region" description="Basic and acidic residues" evidence="1">
    <location>
        <begin position="222"/>
        <end position="235"/>
    </location>
</feature>
<comment type="caution">
    <text evidence="2">The sequence shown here is derived from an EMBL/GenBank/DDBJ whole genome shotgun (WGS) entry which is preliminary data.</text>
</comment>
<evidence type="ECO:0008006" key="4">
    <source>
        <dbReference type="Google" id="ProtNLM"/>
    </source>
</evidence>
<dbReference type="OrthoDB" id="8669469at2759"/>
<dbReference type="AlphaFoldDB" id="A0A9Q0EKH9"/>
<accession>A0A9Q0EKH9</accession>
<dbReference type="Proteomes" id="UP001148018">
    <property type="component" value="Unassembled WGS sequence"/>
</dbReference>
<sequence length="266" mass="30293">MADAAQVKKTAIKVLCCVEKVASFASSIDPLFGIVSSLVGVVRKGLLDDESHPMDKDFQELHGQLETISEKNRQCLRQIQIDEVNETFGKYEEFIKHQYVAFANMVARVKKDPDAAGRHMDEFEKIYERDKADMSLNVYYRGVMGKGATFGRPLLLVYLEHCDRDRNIMEHRCSHLRLLFHMGLVALMAYTTVTEDDEEEVSQKWTKRVQDIQKKMEEVLSQCKDESSVGSEREVGGSGNQLEGRREEGREVGDKRGGRNKVLSIK</sequence>
<keyword evidence="3" id="KW-1185">Reference proteome</keyword>
<proteinExistence type="predicted"/>
<dbReference type="PANTHER" id="PTHR40472:SF8">
    <property type="entry name" value="RAPUNZEL 2"/>
    <property type="match status" value="1"/>
</dbReference>
<feature type="region of interest" description="Disordered" evidence="1">
    <location>
        <begin position="222"/>
        <end position="266"/>
    </location>
</feature>
<evidence type="ECO:0000313" key="2">
    <source>
        <dbReference type="EMBL" id="KAJ3609090.1"/>
    </source>
</evidence>